<organism evidence="8 9">
    <name type="scientific">Fusarium anthophilum</name>
    <dbReference type="NCBI Taxonomy" id="48485"/>
    <lineage>
        <taxon>Eukaryota</taxon>
        <taxon>Fungi</taxon>
        <taxon>Dikarya</taxon>
        <taxon>Ascomycota</taxon>
        <taxon>Pezizomycotina</taxon>
        <taxon>Sordariomycetes</taxon>
        <taxon>Hypocreomycetidae</taxon>
        <taxon>Hypocreales</taxon>
        <taxon>Nectriaceae</taxon>
        <taxon>Fusarium</taxon>
        <taxon>Fusarium fujikuroi species complex</taxon>
    </lineage>
</organism>
<feature type="transmembrane region" description="Helical" evidence="6">
    <location>
        <begin position="107"/>
        <end position="127"/>
    </location>
</feature>
<evidence type="ECO:0000256" key="2">
    <source>
        <dbReference type="ARBA" id="ARBA00022692"/>
    </source>
</evidence>
<dbReference type="EMBL" id="JABEVY010000345">
    <property type="protein sequence ID" value="KAF5235614.1"/>
    <property type="molecule type" value="Genomic_DNA"/>
</dbReference>
<evidence type="ECO:0000256" key="5">
    <source>
        <dbReference type="ARBA" id="ARBA00038359"/>
    </source>
</evidence>
<dbReference type="InterPro" id="IPR052337">
    <property type="entry name" value="SAT4-like"/>
</dbReference>
<evidence type="ECO:0000256" key="3">
    <source>
        <dbReference type="ARBA" id="ARBA00022989"/>
    </source>
</evidence>
<proteinExistence type="inferred from homology"/>
<name>A0A8H4YWF0_9HYPO</name>
<keyword evidence="9" id="KW-1185">Reference proteome</keyword>
<gene>
    <name evidence="8" type="ORF">FANTH_11633</name>
</gene>
<feature type="transmembrane region" description="Helical" evidence="6">
    <location>
        <begin position="147"/>
        <end position="170"/>
    </location>
</feature>
<comment type="caution">
    <text evidence="8">The sequence shown here is derived from an EMBL/GenBank/DDBJ whole genome shotgun (WGS) entry which is preliminary data.</text>
</comment>
<feature type="transmembrane region" description="Helical" evidence="6">
    <location>
        <begin position="25"/>
        <end position="43"/>
    </location>
</feature>
<dbReference type="InterPro" id="IPR049326">
    <property type="entry name" value="Rhodopsin_dom_fungi"/>
</dbReference>
<reference evidence="8 9" key="1">
    <citation type="journal article" date="2020" name="BMC Genomics">
        <title>Correction to: Identification and distribution of gene clusters required for synthesis of sphingolipid metabolism inhibitors in diverse species of the filamentous fungus Fusarium.</title>
        <authorList>
            <person name="Kim H.S."/>
            <person name="Lohmar J.M."/>
            <person name="Busman M."/>
            <person name="Brown D.W."/>
            <person name="Naumann T.A."/>
            <person name="Divon H.H."/>
            <person name="Lysoe E."/>
            <person name="Uhlig S."/>
            <person name="Proctor R.H."/>
        </authorList>
    </citation>
    <scope>NUCLEOTIDE SEQUENCE [LARGE SCALE GENOMIC DNA]</scope>
    <source>
        <strain evidence="8 9">NRRL 25214</strain>
    </source>
</reference>
<protein>
    <recommendedName>
        <fullName evidence="7">Rhodopsin domain-containing protein</fullName>
    </recommendedName>
</protein>
<dbReference type="PANTHER" id="PTHR33048:SF47">
    <property type="entry name" value="INTEGRAL MEMBRANE PROTEIN-RELATED"/>
    <property type="match status" value="1"/>
</dbReference>
<keyword evidence="3 6" id="KW-1133">Transmembrane helix</keyword>
<evidence type="ECO:0000259" key="7">
    <source>
        <dbReference type="Pfam" id="PF20684"/>
    </source>
</evidence>
<feature type="transmembrane region" description="Helical" evidence="6">
    <location>
        <begin position="182"/>
        <end position="201"/>
    </location>
</feature>
<sequence length="315" mass="35176">MRRFFHMGKELCDVPIQDDRQKYRAVIVVFASLSFFFAMLRIVSKVITEITWGADDTWAVVTLVCWSSMSDICTDNGKFILIPLTVFSLLGMAYSCLVWITHAFNALSAVAVLILYLTIGRSATYTLGSTAESLFNMNKYTNSFRIMLVHCIVNLAIDIWMLVLPMTQLYNIGLKLNKKVGVMTMFGLGIFLTAVSLIRTILQSQVLADPELAQTGQRRVVLWACIETYMGAIVACVLSTRQLATKVLYKMRKRKEGLPANNPIFIDRSLAPIADEEDILPLSDVGGLTTFTVSSGSMAVAETEYEMKIITKSDR</sequence>
<comment type="subcellular location">
    <subcellularLocation>
        <location evidence="1">Membrane</location>
        <topology evidence="1">Multi-pass membrane protein</topology>
    </subcellularLocation>
</comment>
<dbReference type="GO" id="GO:0016020">
    <property type="term" value="C:membrane"/>
    <property type="evidence" value="ECO:0007669"/>
    <property type="project" value="UniProtKB-SubCell"/>
</dbReference>
<feature type="transmembrane region" description="Helical" evidence="6">
    <location>
        <begin position="79"/>
        <end position="100"/>
    </location>
</feature>
<evidence type="ECO:0000256" key="6">
    <source>
        <dbReference type="SAM" id="Phobius"/>
    </source>
</evidence>
<comment type="similarity">
    <text evidence="5">Belongs to the SAT4 family.</text>
</comment>
<dbReference type="AlphaFoldDB" id="A0A8H4YWF0"/>
<dbReference type="PANTHER" id="PTHR33048">
    <property type="entry name" value="PTH11-LIKE INTEGRAL MEMBRANE PROTEIN (AFU_ORTHOLOGUE AFUA_5G11245)"/>
    <property type="match status" value="1"/>
</dbReference>
<evidence type="ECO:0000313" key="8">
    <source>
        <dbReference type="EMBL" id="KAF5235614.1"/>
    </source>
</evidence>
<keyword evidence="4 6" id="KW-0472">Membrane</keyword>
<evidence type="ECO:0000256" key="1">
    <source>
        <dbReference type="ARBA" id="ARBA00004141"/>
    </source>
</evidence>
<accession>A0A8H4YWF0</accession>
<evidence type="ECO:0000313" key="9">
    <source>
        <dbReference type="Proteomes" id="UP000573603"/>
    </source>
</evidence>
<dbReference type="Proteomes" id="UP000573603">
    <property type="component" value="Unassembled WGS sequence"/>
</dbReference>
<dbReference type="Pfam" id="PF20684">
    <property type="entry name" value="Fung_rhodopsin"/>
    <property type="match status" value="1"/>
</dbReference>
<feature type="transmembrane region" description="Helical" evidence="6">
    <location>
        <begin position="221"/>
        <end position="244"/>
    </location>
</feature>
<evidence type="ECO:0000256" key="4">
    <source>
        <dbReference type="ARBA" id="ARBA00023136"/>
    </source>
</evidence>
<keyword evidence="2 6" id="KW-0812">Transmembrane</keyword>
<feature type="domain" description="Rhodopsin" evidence="7">
    <location>
        <begin position="94"/>
        <end position="245"/>
    </location>
</feature>